<dbReference type="InterPro" id="IPR012338">
    <property type="entry name" value="Beta-lactam/transpept-like"/>
</dbReference>
<dbReference type="Gene3D" id="3.40.710.10">
    <property type="entry name" value="DD-peptidase/beta-lactamase superfamily"/>
    <property type="match status" value="1"/>
</dbReference>
<dbReference type="SUPFAM" id="SSF56601">
    <property type="entry name" value="beta-lactamase/transpeptidase-like"/>
    <property type="match status" value="1"/>
</dbReference>
<evidence type="ECO:0000256" key="4">
    <source>
        <dbReference type="SAM" id="MobiDB-lite"/>
    </source>
</evidence>
<dbReference type="InterPro" id="IPR050515">
    <property type="entry name" value="Beta-lactam/transpept"/>
</dbReference>
<protein>
    <recommendedName>
        <fullName evidence="9">Penicillin-binding protein 2</fullName>
    </recommendedName>
</protein>
<dbReference type="PANTHER" id="PTHR30627:SF1">
    <property type="entry name" value="PEPTIDOGLYCAN D,D-TRANSPEPTIDASE FTSI"/>
    <property type="match status" value="1"/>
</dbReference>
<keyword evidence="3" id="KW-0472">Membrane</keyword>
<dbReference type="Gene3D" id="3.90.1310.10">
    <property type="entry name" value="Penicillin-binding protein 2a (Domain 2)"/>
    <property type="match status" value="1"/>
</dbReference>
<keyword evidence="8" id="KW-1185">Reference proteome</keyword>
<evidence type="ECO:0000256" key="2">
    <source>
        <dbReference type="ARBA" id="ARBA00007171"/>
    </source>
</evidence>
<dbReference type="InterPro" id="IPR036138">
    <property type="entry name" value="PBP_dimer_sf"/>
</dbReference>
<dbReference type="EMBL" id="BSVB01000001">
    <property type="protein sequence ID" value="GMA93386.1"/>
    <property type="molecule type" value="Genomic_DNA"/>
</dbReference>
<feature type="compositionally biased region" description="Low complexity" evidence="4">
    <location>
        <begin position="339"/>
        <end position="359"/>
    </location>
</feature>
<feature type="domain" description="Penicillin-binding protein dimerisation" evidence="6">
    <location>
        <begin position="54"/>
        <end position="217"/>
    </location>
</feature>
<evidence type="ECO:0000313" key="8">
    <source>
        <dbReference type="Proteomes" id="UP001157034"/>
    </source>
</evidence>
<dbReference type="SUPFAM" id="SSF56519">
    <property type="entry name" value="Penicillin binding protein dimerisation domain"/>
    <property type="match status" value="1"/>
</dbReference>
<evidence type="ECO:0008006" key="9">
    <source>
        <dbReference type="Google" id="ProtNLM"/>
    </source>
</evidence>
<evidence type="ECO:0000256" key="3">
    <source>
        <dbReference type="ARBA" id="ARBA00023136"/>
    </source>
</evidence>
<comment type="subcellular location">
    <subcellularLocation>
        <location evidence="1">Membrane</location>
    </subcellularLocation>
</comment>
<organism evidence="7 8">
    <name type="scientific">Pseudolysinimonas kribbensis</name>
    <dbReference type="NCBI Taxonomy" id="433641"/>
    <lineage>
        <taxon>Bacteria</taxon>
        <taxon>Bacillati</taxon>
        <taxon>Actinomycetota</taxon>
        <taxon>Actinomycetes</taxon>
        <taxon>Micrococcales</taxon>
        <taxon>Microbacteriaceae</taxon>
        <taxon>Pseudolysinimonas</taxon>
    </lineage>
</organism>
<accession>A0ABQ6JYJ1</accession>
<dbReference type="InterPro" id="IPR001460">
    <property type="entry name" value="PCN-bd_Tpept"/>
</dbReference>
<reference evidence="8" key="1">
    <citation type="journal article" date="2019" name="Int. J. Syst. Evol. Microbiol.">
        <title>The Global Catalogue of Microorganisms (GCM) 10K type strain sequencing project: providing services to taxonomists for standard genome sequencing and annotation.</title>
        <authorList>
            <consortium name="The Broad Institute Genomics Platform"/>
            <consortium name="The Broad Institute Genome Sequencing Center for Infectious Disease"/>
            <person name="Wu L."/>
            <person name="Ma J."/>
        </authorList>
    </citation>
    <scope>NUCLEOTIDE SEQUENCE [LARGE SCALE GENOMIC DNA]</scope>
    <source>
        <strain evidence="8">NBRC 108894</strain>
    </source>
</reference>
<comment type="similarity">
    <text evidence="2">Belongs to the transpeptidase family.</text>
</comment>
<feature type="domain" description="Penicillin-binding protein transpeptidase" evidence="5">
    <location>
        <begin position="261"/>
        <end position="330"/>
    </location>
</feature>
<evidence type="ECO:0000259" key="6">
    <source>
        <dbReference type="Pfam" id="PF03717"/>
    </source>
</evidence>
<comment type="caution">
    <text evidence="7">The sequence shown here is derived from an EMBL/GenBank/DDBJ whole genome shotgun (WGS) entry which is preliminary data.</text>
</comment>
<evidence type="ECO:0000256" key="1">
    <source>
        <dbReference type="ARBA" id="ARBA00004370"/>
    </source>
</evidence>
<dbReference type="Pfam" id="PF03717">
    <property type="entry name" value="PBP_dimer"/>
    <property type="match status" value="1"/>
</dbReference>
<dbReference type="Pfam" id="PF00905">
    <property type="entry name" value="Transpeptidase"/>
    <property type="match status" value="1"/>
</dbReference>
<feature type="region of interest" description="Disordered" evidence="4">
    <location>
        <begin position="326"/>
        <end position="359"/>
    </location>
</feature>
<dbReference type="RefSeq" id="WP_284252176.1">
    <property type="nucleotide sequence ID" value="NZ_BSVB01000001.1"/>
</dbReference>
<gene>
    <name evidence="7" type="ORF">GCM10025881_02100</name>
</gene>
<name>A0ABQ6JYJ1_9MICO</name>
<dbReference type="Proteomes" id="UP001157034">
    <property type="component" value="Unassembled WGS sequence"/>
</dbReference>
<evidence type="ECO:0000313" key="7">
    <source>
        <dbReference type="EMBL" id="GMA93386.1"/>
    </source>
</evidence>
<dbReference type="PANTHER" id="PTHR30627">
    <property type="entry name" value="PEPTIDOGLYCAN D,D-TRANSPEPTIDASE"/>
    <property type="match status" value="1"/>
</dbReference>
<evidence type="ECO:0000259" key="5">
    <source>
        <dbReference type="Pfam" id="PF00905"/>
    </source>
</evidence>
<proteinExistence type="inferred from homology"/>
<sequence>MIVRRRIGRRLGVAMVAVFALVAVFVVRLVDIQVVQAESLTKAAQARQEFQSTVYGARGEIVDTNGVVLASSVDRFDITASPRIAKVDGYGFDRKQKDGSKKTISLEDSVSEIAAITGADPQKMYQAIITDPTSDFTYLVKEVPLAQYQKVKALHIPWVYAQLHPARSYPNGAVAANLIGLMGTDAPQAGVELSENACLAGSNGTQTYHASANGVPIPGSTITTKPAVNGGKVTLTIDSDLQWFAQQTLTQQVQATGAQWGTVTVVRIRDGHIMADADYGSGDLNDITDSKQLRAGSFVAPYEPGSVMKPATVAGLLQSGKITASTPVNVPSRFTDGLPPGSRSPTPSTTATCTSRRRA</sequence>
<dbReference type="InterPro" id="IPR005311">
    <property type="entry name" value="PBP_dimer"/>
</dbReference>